<evidence type="ECO:0008006" key="2">
    <source>
        <dbReference type="Google" id="ProtNLM"/>
    </source>
</evidence>
<name>A0A0S6UGL4_NEOTH</name>
<dbReference type="AlphaFoldDB" id="A0A0S6UGL4"/>
<protein>
    <recommendedName>
        <fullName evidence="2">Stage V sporulation protein SpoVM</fullName>
    </recommendedName>
</protein>
<evidence type="ECO:0000313" key="1">
    <source>
        <dbReference type="EMBL" id="GAF26915.1"/>
    </source>
</evidence>
<organism evidence="1">
    <name type="scientific">Moorella thermoacetica Y72</name>
    <dbReference type="NCBI Taxonomy" id="1325331"/>
    <lineage>
        <taxon>Bacteria</taxon>
        <taxon>Bacillati</taxon>
        <taxon>Bacillota</taxon>
        <taxon>Clostridia</taxon>
        <taxon>Neomoorellales</taxon>
        <taxon>Neomoorellaceae</taxon>
        <taxon>Neomoorella</taxon>
    </lineage>
</organism>
<sequence length="30" mass="3661">MKSEVTRMKVYFIPLPSFLKRLLKKVLHQE</sequence>
<dbReference type="Proteomes" id="UP000063718">
    <property type="component" value="Unassembled WGS sequence"/>
</dbReference>
<accession>A0A0S6UGL4</accession>
<gene>
    <name evidence="1" type="ORF">MTY_2255</name>
</gene>
<reference evidence="1" key="1">
    <citation type="journal article" date="2014" name="Gene">
        <title>Genome-guided analysis of transformation efficiency and carbon dioxide assimilation by Moorella thermoacetica Y72.</title>
        <authorList>
            <person name="Tsukahara K."/>
            <person name="Kita A."/>
            <person name="Nakashimada Y."/>
            <person name="Hoshino T."/>
            <person name="Murakami K."/>
        </authorList>
    </citation>
    <scope>NUCLEOTIDE SEQUENCE [LARGE SCALE GENOMIC DNA]</scope>
    <source>
        <strain evidence="1">Y72</strain>
    </source>
</reference>
<dbReference type="EMBL" id="DF238840">
    <property type="protein sequence ID" value="GAF26915.1"/>
    <property type="molecule type" value="Genomic_DNA"/>
</dbReference>
<proteinExistence type="predicted"/>